<keyword evidence="1" id="KW-0812">Transmembrane</keyword>
<sequence length="371" mass="42136">MSDVPYTWRVSLTTFNCAKAFPFEQREVVSNIAKQLLPKAINHDMYVIGLQEFAAIWQGSFPNIVEPLLISLAEHIIKYLNSQSRRKYSLAGSSNTGAIGLIVIADESFVKKQVATCNYRCGYFWSNLKGAVAICCTLERMGGKPEVFTFICNHLTANKGEAYKLQRIQDYNAVLAACTEQFRLMSFNEGHVFFMGDLNFRLEGLEDLNTDYASPEDLLEISRNRDELNVCKRKGLIFQGFEEADIRFPPTYKYITEQSNKFDLKRMPAWCDRILFKEYPGSTYTIDSYTSVERTPDLQFSDHKAVRLVIEIPQLSTALTTNPLRSLPPAQSSLIGDVADTVFGYGGWAAANKIHYWIVLFLIGFLIIRIL</sequence>
<evidence type="ECO:0000313" key="4">
    <source>
        <dbReference type="Proteomes" id="UP000019375"/>
    </source>
</evidence>
<feature type="domain" description="Inositol polyphosphate-related phosphatase" evidence="2">
    <location>
        <begin position="6"/>
        <end position="320"/>
    </location>
</feature>
<keyword evidence="1" id="KW-1133">Transmembrane helix</keyword>
<name>A0A8J2WUW1_ZYGB2</name>
<dbReference type="GO" id="GO:0004439">
    <property type="term" value="F:phosphatidylinositol-4,5-bisphosphate 5-phosphatase activity"/>
    <property type="evidence" value="ECO:0007669"/>
    <property type="project" value="TreeGrafter"/>
</dbReference>
<evidence type="ECO:0000313" key="3">
    <source>
        <dbReference type="EMBL" id="CDF87583.1"/>
    </source>
</evidence>
<organism evidence="3 4">
    <name type="scientific">Zygosaccharomyces bailii (strain CLIB 213 / ATCC 58445 / CBS 680 / BCRC 21525 / NBRC 1098 / NCYC 1416 / NRRL Y-2227)</name>
    <dbReference type="NCBI Taxonomy" id="1333698"/>
    <lineage>
        <taxon>Eukaryota</taxon>
        <taxon>Fungi</taxon>
        <taxon>Dikarya</taxon>
        <taxon>Ascomycota</taxon>
        <taxon>Saccharomycotina</taxon>
        <taxon>Saccharomycetes</taxon>
        <taxon>Saccharomycetales</taxon>
        <taxon>Saccharomycetaceae</taxon>
        <taxon>Zygosaccharomyces</taxon>
    </lineage>
</organism>
<keyword evidence="1" id="KW-0472">Membrane</keyword>
<dbReference type="InterPro" id="IPR036691">
    <property type="entry name" value="Endo/exonu/phosph_ase_sf"/>
</dbReference>
<keyword evidence="4" id="KW-1185">Reference proteome</keyword>
<accession>A0A8J2WUW1</accession>
<dbReference type="InterPro" id="IPR000300">
    <property type="entry name" value="IPPc"/>
</dbReference>
<dbReference type="InterPro" id="IPR046985">
    <property type="entry name" value="IP5"/>
</dbReference>
<evidence type="ECO:0000259" key="2">
    <source>
        <dbReference type="SMART" id="SM00128"/>
    </source>
</evidence>
<dbReference type="EMBL" id="HG316454">
    <property type="protein sequence ID" value="CDF87583.1"/>
    <property type="molecule type" value="Genomic_DNA"/>
</dbReference>
<dbReference type="OrthoDB" id="62798at2759"/>
<dbReference type="Gene3D" id="3.60.10.10">
    <property type="entry name" value="Endonuclease/exonuclease/phosphatase"/>
    <property type="match status" value="1"/>
</dbReference>
<feature type="transmembrane region" description="Helical" evidence="1">
    <location>
        <begin position="354"/>
        <end position="370"/>
    </location>
</feature>
<dbReference type="Proteomes" id="UP000019375">
    <property type="component" value="Unassembled WGS sequence"/>
</dbReference>
<dbReference type="AlphaFoldDB" id="A0A8J2WUW1"/>
<dbReference type="SUPFAM" id="SSF56219">
    <property type="entry name" value="DNase I-like"/>
    <property type="match status" value="1"/>
</dbReference>
<proteinExistence type="predicted"/>
<protein>
    <submittedName>
        <fullName evidence="3">BN860_09758g1_1</fullName>
    </submittedName>
</protein>
<gene>
    <name evidence="3" type="ORF">BN860_09758g</name>
</gene>
<dbReference type="GO" id="GO:0046856">
    <property type="term" value="P:phosphatidylinositol dephosphorylation"/>
    <property type="evidence" value="ECO:0007669"/>
    <property type="project" value="InterPro"/>
</dbReference>
<reference evidence="4" key="1">
    <citation type="journal article" date="2013" name="Genome Announc.">
        <title>Genome sequence of the food spoilage yeast Zygosaccharomyces bailii CLIB 213(T).</title>
        <authorList>
            <person name="Galeote V."/>
            <person name="Bigey F."/>
            <person name="Devillers H."/>
            <person name="Neuveglise C."/>
            <person name="Dequin S."/>
        </authorList>
    </citation>
    <scope>NUCLEOTIDE SEQUENCE [LARGE SCALE GENOMIC DNA]</scope>
    <source>
        <strain evidence="4">CLIB 213 / ATCC 58445 / CBS 680 / CCRC 21525 / NBRC 1098 / NCYC 1416 / NRRL Y-2227</strain>
    </source>
</reference>
<dbReference type="Pfam" id="PF22669">
    <property type="entry name" value="Exo_endo_phos2"/>
    <property type="match status" value="1"/>
</dbReference>
<dbReference type="SMART" id="SM00128">
    <property type="entry name" value="IPPc"/>
    <property type="match status" value="1"/>
</dbReference>
<evidence type="ECO:0000256" key="1">
    <source>
        <dbReference type="SAM" id="Phobius"/>
    </source>
</evidence>
<dbReference type="PANTHER" id="PTHR11200">
    <property type="entry name" value="INOSITOL 5-PHOSPHATASE"/>
    <property type="match status" value="1"/>
</dbReference>
<dbReference type="PANTHER" id="PTHR11200:SF275">
    <property type="entry name" value="LD06095P"/>
    <property type="match status" value="1"/>
</dbReference>